<evidence type="ECO:0000256" key="2">
    <source>
        <dbReference type="ARBA" id="ARBA00022679"/>
    </source>
</evidence>
<dbReference type="AlphaFoldDB" id="A0A392QFL6"/>
<protein>
    <recommendedName>
        <fullName evidence="1">beta-ketoacyl-[acyl-carrier-protein] synthase I</fullName>
        <ecNumber evidence="1">2.3.1.41</ecNumber>
    </recommendedName>
</protein>
<accession>A0A392QFL6</accession>
<comment type="caution">
    <text evidence="3">The sequence shown here is derived from an EMBL/GenBank/DDBJ whole genome shotgun (WGS) entry which is preliminary data.</text>
</comment>
<dbReference type="InterPro" id="IPR000794">
    <property type="entry name" value="Beta-ketoacyl_synthase"/>
</dbReference>
<dbReference type="PANTHER" id="PTHR11712:SF332">
    <property type="entry name" value="3-OXOACYL-[ACYL-CARRIER-PROTEIN] SYNTHASE II, CHLOROPLASTIC"/>
    <property type="match status" value="1"/>
</dbReference>
<dbReference type="GO" id="GO:0009570">
    <property type="term" value="C:chloroplast stroma"/>
    <property type="evidence" value="ECO:0007669"/>
    <property type="project" value="TreeGrafter"/>
</dbReference>
<name>A0A392QFL6_9FABA</name>
<dbReference type="GO" id="GO:0004315">
    <property type="term" value="F:3-oxoacyl-[acyl-carrier-protein] synthase activity"/>
    <property type="evidence" value="ECO:0007669"/>
    <property type="project" value="UniProtKB-EC"/>
</dbReference>
<keyword evidence="4" id="KW-1185">Reference proteome</keyword>
<evidence type="ECO:0000313" key="3">
    <source>
        <dbReference type="EMBL" id="MCI23191.1"/>
    </source>
</evidence>
<feature type="non-terminal residue" evidence="3">
    <location>
        <position position="1"/>
    </location>
</feature>
<dbReference type="GO" id="GO:0005739">
    <property type="term" value="C:mitochondrion"/>
    <property type="evidence" value="ECO:0007669"/>
    <property type="project" value="TreeGrafter"/>
</dbReference>
<proteinExistence type="predicted"/>
<dbReference type="Proteomes" id="UP000265520">
    <property type="component" value="Unassembled WGS sequence"/>
</dbReference>
<dbReference type="EC" id="2.3.1.41" evidence="1"/>
<dbReference type="PANTHER" id="PTHR11712">
    <property type="entry name" value="POLYKETIDE SYNTHASE-RELATED"/>
    <property type="match status" value="1"/>
</dbReference>
<keyword evidence="2" id="KW-0808">Transferase</keyword>
<evidence type="ECO:0000256" key="1">
    <source>
        <dbReference type="ARBA" id="ARBA00013191"/>
    </source>
</evidence>
<dbReference type="GO" id="GO:0006633">
    <property type="term" value="P:fatty acid biosynthetic process"/>
    <property type="evidence" value="ECO:0007669"/>
    <property type="project" value="TreeGrafter"/>
</dbReference>
<organism evidence="3 4">
    <name type="scientific">Trifolium medium</name>
    <dbReference type="NCBI Taxonomy" id="97028"/>
    <lineage>
        <taxon>Eukaryota</taxon>
        <taxon>Viridiplantae</taxon>
        <taxon>Streptophyta</taxon>
        <taxon>Embryophyta</taxon>
        <taxon>Tracheophyta</taxon>
        <taxon>Spermatophyta</taxon>
        <taxon>Magnoliopsida</taxon>
        <taxon>eudicotyledons</taxon>
        <taxon>Gunneridae</taxon>
        <taxon>Pentapetalae</taxon>
        <taxon>rosids</taxon>
        <taxon>fabids</taxon>
        <taxon>Fabales</taxon>
        <taxon>Fabaceae</taxon>
        <taxon>Papilionoideae</taxon>
        <taxon>50 kb inversion clade</taxon>
        <taxon>NPAAA clade</taxon>
        <taxon>Hologalegina</taxon>
        <taxon>IRL clade</taxon>
        <taxon>Trifolieae</taxon>
        <taxon>Trifolium</taxon>
    </lineage>
</organism>
<sequence>KRGATIYAEFLGGSFTCDAYHVTEPRPDGLRIYEALTHMNTGCDTDMLTPVLI</sequence>
<evidence type="ECO:0000313" key="4">
    <source>
        <dbReference type="Proteomes" id="UP000265520"/>
    </source>
</evidence>
<dbReference type="EMBL" id="LXQA010134641">
    <property type="protein sequence ID" value="MCI23191.1"/>
    <property type="molecule type" value="Genomic_DNA"/>
</dbReference>
<reference evidence="3 4" key="1">
    <citation type="journal article" date="2018" name="Front. Plant Sci.">
        <title>Red Clover (Trifolium pratense) and Zigzag Clover (T. medium) - A Picture of Genomic Similarities and Differences.</title>
        <authorList>
            <person name="Dluhosova J."/>
            <person name="Istvanek J."/>
            <person name="Nedelnik J."/>
            <person name="Repkova J."/>
        </authorList>
    </citation>
    <scope>NUCLEOTIDE SEQUENCE [LARGE SCALE GENOMIC DNA]</scope>
    <source>
        <strain evidence="4">cv. 10/8</strain>
        <tissue evidence="3">Leaf</tissue>
    </source>
</reference>